<feature type="domain" description="Duffy-binding-like" evidence="2">
    <location>
        <begin position="628"/>
        <end position="773"/>
    </location>
</feature>
<evidence type="ECO:0000259" key="2">
    <source>
        <dbReference type="Pfam" id="PF03011"/>
    </source>
</evidence>
<evidence type="ECO:0008006" key="8">
    <source>
        <dbReference type="Google" id="ProtNLM"/>
    </source>
</evidence>
<dbReference type="FunFam" id="1.20.58.830:FF:000003">
    <property type="entry name" value="Erythrocyte membrane protein 1, PfEMP1"/>
    <property type="match status" value="1"/>
</dbReference>
<feature type="compositionally biased region" description="Basic and acidic residues" evidence="1">
    <location>
        <begin position="763"/>
        <end position="790"/>
    </location>
</feature>
<dbReference type="GO" id="GO:0046789">
    <property type="term" value="F:host cell surface receptor binding"/>
    <property type="evidence" value="ECO:0007669"/>
    <property type="project" value="InterPro"/>
</dbReference>
<dbReference type="Gene3D" id="1.20.1310.20">
    <property type="entry name" value="Duffy-antigen binding domain"/>
    <property type="match status" value="1"/>
</dbReference>
<evidence type="ECO:0000259" key="4">
    <source>
        <dbReference type="Pfam" id="PF15447"/>
    </source>
</evidence>
<dbReference type="AlphaFoldDB" id="A0A024WV62"/>
<name>A0A024WV62_PLAFA</name>
<feature type="region of interest" description="Disordered" evidence="1">
    <location>
        <begin position="763"/>
        <end position="845"/>
    </location>
</feature>
<gene>
    <name evidence="6" type="ORF">PFMALIP_00856</name>
</gene>
<dbReference type="EMBL" id="KI925501">
    <property type="protein sequence ID" value="ETW51087.1"/>
    <property type="molecule type" value="Genomic_DNA"/>
</dbReference>
<dbReference type="InterPro" id="IPR029210">
    <property type="entry name" value="PfEMP1_NTS"/>
</dbReference>
<reference evidence="6 7" key="1">
    <citation type="submission" date="2013-02" db="EMBL/GenBank/DDBJ databases">
        <title>The Genome Annotation of Plasmodium falciparum MaliPS096_E11.</title>
        <authorList>
            <consortium name="The Broad Institute Genome Sequencing Platform"/>
            <consortium name="The Broad Institute Genome Sequencing Center for Infectious Disease"/>
            <person name="Neafsey D."/>
            <person name="Hoffman S."/>
            <person name="Volkman S."/>
            <person name="Rosenthal P."/>
            <person name="Walker B."/>
            <person name="Young S.K."/>
            <person name="Zeng Q."/>
            <person name="Gargeya S."/>
            <person name="Fitzgerald M."/>
            <person name="Haas B."/>
            <person name="Abouelleil A."/>
            <person name="Allen A.W."/>
            <person name="Alvarado L."/>
            <person name="Arachchi H.M."/>
            <person name="Berlin A.M."/>
            <person name="Chapman S.B."/>
            <person name="Gainer-Dewar J."/>
            <person name="Goldberg J."/>
            <person name="Griggs A."/>
            <person name="Gujja S."/>
            <person name="Hansen M."/>
            <person name="Howarth C."/>
            <person name="Imamovic A."/>
            <person name="Ireland A."/>
            <person name="Larimer J."/>
            <person name="McCowan C."/>
            <person name="Murphy C."/>
            <person name="Pearson M."/>
            <person name="Poon T.W."/>
            <person name="Priest M."/>
            <person name="Roberts A."/>
            <person name="Saif S."/>
            <person name="Shea T."/>
            <person name="Sisk P."/>
            <person name="Sykes S."/>
            <person name="Wortman J."/>
            <person name="Nusbaum C."/>
            <person name="Birren B."/>
        </authorList>
    </citation>
    <scope>NUCLEOTIDE SEQUENCE [LARGE SCALE GENOMIC DNA]</scope>
    <source>
        <strain evidence="6 7">MaliPS096_E11</strain>
    </source>
</reference>
<dbReference type="Proteomes" id="UP000030699">
    <property type="component" value="Unassembled WGS sequence"/>
</dbReference>
<evidence type="ECO:0000313" key="7">
    <source>
        <dbReference type="Proteomes" id="UP000030699"/>
    </source>
</evidence>
<feature type="non-terminal residue" evidence="6">
    <location>
        <position position="845"/>
    </location>
</feature>
<dbReference type="Pfam" id="PF03011">
    <property type="entry name" value="PFEMP"/>
    <property type="match status" value="1"/>
</dbReference>
<dbReference type="InterPro" id="IPR008602">
    <property type="entry name" value="Duffy-antigen-binding"/>
</dbReference>
<evidence type="ECO:0000259" key="5">
    <source>
        <dbReference type="Pfam" id="PF22672"/>
    </source>
</evidence>
<dbReference type="Gene3D" id="1.20.58.830">
    <property type="match status" value="2"/>
</dbReference>
<dbReference type="Pfam" id="PF05424">
    <property type="entry name" value="Duffy_binding"/>
    <property type="match status" value="1"/>
</dbReference>
<feature type="domain" description="Plasmodium falciparum erythrocyte membrane protein-1 N-terminal segment" evidence="4">
    <location>
        <begin position="20"/>
        <end position="48"/>
    </location>
</feature>
<protein>
    <recommendedName>
        <fullName evidence="8">Duffy-binding-like domain-containing protein</fullName>
    </recommendedName>
</protein>
<accession>A0A024WV62</accession>
<dbReference type="FunFam" id="1.20.1310.20:FF:000001">
    <property type="entry name" value="Erythrocyte membrane protein 1, PfEMP1"/>
    <property type="match status" value="1"/>
</dbReference>
<feature type="domain" description="Duffy-antigen binding" evidence="3">
    <location>
        <begin position="120"/>
        <end position="318"/>
    </location>
</feature>
<proteinExistence type="predicted"/>
<evidence type="ECO:0000259" key="3">
    <source>
        <dbReference type="Pfam" id="PF05424"/>
    </source>
</evidence>
<evidence type="ECO:0000313" key="6">
    <source>
        <dbReference type="EMBL" id="ETW51087.1"/>
    </source>
</evidence>
<evidence type="ECO:0000256" key="1">
    <source>
        <dbReference type="SAM" id="MobiDB-lite"/>
    </source>
</evidence>
<feature type="compositionally biased region" description="Acidic residues" evidence="1">
    <location>
        <begin position="796"/>
        <end position="816"/>
    </location>
</feature>
<dbReference type="Pfam" id="PF15447">
    <property type="entry name" value="NTS"/>
    <property type="match status" value="1"/>
</dbReference>
<dbReference type="InterPro" id="IPR042202">
    <property type="entry name" value="Duffy-ag-bd_sf"/>
</dbReference>
<dbReference type="InterPro" id="IPR054595">
    <property type="entry name" value="DBL_C"/>
</dbReference>
<organism evidence="6 7">
    <name type="scientific">Plasmodium falciparum MaliPS096_E11</name>
    <dbReference type="NCBI Taxonomy" id="1036727"/>
    <lineage>
        <taxon>Eukaryota</taxon>
        <taxon>Sar</taxon>
        <taxon>Alveolata</taxon>
        <taxon>Apicomplexa</taxon>
        <taxon>Aconoidasida</taxon>
        <taxon>Haemosporida</taxon>
        <taxon>Plasmodiidae</taxon>
        <taxon>Plasmodium</taxon>
        <taxon>Plasmodium (Laverania)</taxon>
    </lineage>
</organism>
<reference evidence="6 7" key="2">
    <citation type="submission" date="2013-02" db="EMBL/GenBank/DDBJ databases">
        <title>The Genome Sequence of Plasmodium falciparum MaliPS096_E11.</title>
        <authorList>
            <consortium name="The Broad Institute Genome Sequencing Platform"/>
            <consortium name="The Broad Institute Genome Sequencing Center for Infectious Disease"/>
            <person name="Neafsey D."/>
            <person name="Cheeseman I."/>
            <person name="Volkman S."/>
            <person name="Adams J."/>
            <person name="Walker B."/>
            <person name="Young S.K."/>
            <person name="Zeng Q."/>
            <person name="Gargeya S."/>
            <person name="Fitzgerald M."/>
            <person name="Haas B."/>
            <person name="Abouelleil A."/>
            <person name="Alvarado L."/>
            <person name="Arachchi H.M."/>
            <person name="Berlin A.M."/>
            <person name="Chapman S.B."/>
            <person name="Dewar J."/>
            <person name="Goldberg J."/>
            <person name="Griggs A."/>
            <person name="Gujja S."/>
            <person name="Hansen M."/>
            <person name="Howarth C."/>
            <person name="Imamovic A."/>
            <person name="Larimer J."/>
            <person name="McCowan C."/>
            <person name="Murphy C."/>
            <person name="Neiman D."/>
            <person name="Pearson M."/>
            <person name="Priest M."/>
            <person name="Roberts A."/>
            <person name="Saif S."/>
            <person name="Shea T."/>
            <person name="Sisk P."/>
            <person name="Sykes S."/>
            <person name="Wortman J."/>
            <person name="Nusbaum C."/>
            <person name="Birren B."/>
        </authorList>
    </citation>
    <scope>NUCLEOTIDE SEQUENCE [LARGE SCALE GENOMIC DNA]</scope>
    <source>
        <strain evidence="6 7">MaliPS096_E11</strain>
    </source>
</reference>
<dbReference type="SUPFAM" id="SSF140924">
    <property type="entry name" value="Duffy binding domain-like"/>
    <property type="match status" value="2"/>
</dbReference>
<feature type="region of interest" description="Disordered" evidence="1">
    <location>
        <begin position="560"/>
        <end position="581"/>
    </location>
</feature>
<dbReference type="Pfam" id="PF22672">
    <property type="entry name" value="DBL_C"/>
    <property type="match status" value="1"/>
</dbReference>
<sequence length="845" mass="96456">MVPPGGRQGGSGEDGIDDKDAKHLLDSIGKIVHDKVKEEAKTYEGELKAGVSFASIFGGERASTADPCNLDYSKLINGSGGNGERHPCKELSGIYVERFSDKIGGQCTKEKISGSTNTCGACAPFRRLHLCHHNLETIETTSMTKHDLLLEVCMAAYYEGDSIRGYHPQHKRTNPDTKSQLCTELARSFADIGDIIRGKDLFLGNDKEKEKREDLEKNLKKIFEKIHEDVTTNGKLKARYNGDKENFYQLREDWWTANRETVWKAITCGVSGSHYFRQTCGDSGSPSMARDKCRCKDENGNNTDQVPTYFDYVPQFLRWFEEWAEDFCRKRKHKLQNAIKKCRGDSGNDRYCDLNRHNCEKTIRGDHVFVEEFDCNDCSVACKPFVKWIDNQKLEFLKQRKKYKSEISDGDSGRSRKKRAARSSGSNSDNNRYEKKFYKKMKEVGYQDVEKFLEKLNEERICKDPPTVGKETADASDFTKTNLEKTFDHTKYCQACPWCGAQKESGGNGKWIAKDDETCGEGKDYKNYENTQIPILTGDKTKGDMVKKYNKFCKNNGEKGAPGTANGGAPGGKGEKSANGKKDDQIKTWECYYKKNEKDVGKEDINFCVLQEQDTDKKKEMSMHYNAFFWDWVYHMLHDSLDWRNELGSCINNESKVCKKNKCNSDCDCFLKWVNEKKTEWEKIKEHFRKQGDIAEQTKMDPGVTLEYLLKKDLLLESIKDTHANAEDIERIGKMLEEEETEGTPRATGQKSTIVELLKHEKDEAEKCKKCEDPKPSRPEDPGRSERPTEDALPPTEDDEEDADAEEDDDEDEVEEGDHQQQQEEETPKEDTGPQETQLPDACTI</sequence>
<feature type="domain" description="Duffy-binding-like" evidence="5">
    <location>
        <begin position="322"/>
        <end position="491"/>
    </location>
</feature>
<dbReference type="InterPro" id="IPR004258">
    <property type="entry name" value="DBL"/>
</dbReference>
<dbReference type="GO" id="GO:0016020">
    <property type="term" value="C:membrane"/>
    <property type="evidence" value="ECO:0007669"/>
    <property type="project" value="InterPro"/>
</dbReference>
<feature type="region of interest" description="Disordered" evidence="1">
    <location>
        <begin position="406"/>
        <end position="431"/>
    </location>
</feature>